<keyword evidence="1" id="KW-0472">Membrane</keyword>
<feature type="transmembrane region" description="Helical" evidence="1">
    <location>
        <begin position="100"/>
        <end position="120"/>
    </location>
</feature>
<evidence type="ECO:0000313" key="2">
    <source>
        <dbReference type="EMBL" id="KXZ72013.1"/>
    </source>
</evidence>
<feature type="transmembrane region" description="Helical" evidence="1">
    <location>
        <begin position="43"/>
        <end position="59"/>
    </location>
</feature>
<accession>A0A150HYX6</accession>
<proteinExistence type="predicted"/>
<dbReference type="AlphaFoldDB" id="A0A150HYX6"/>
<feature type="transmembrane region" description="Helical" evidence="1">
    <location>
        <begin position="71"/>
        <end position="88"/>
    </location>
</feature>
<feature type="transmembrane region" description="Helical" evidence="1">
    <location>
        <begin position="176"/>
        <end position="193"/>
    </location>
</feature>
<dbReference type="EMBL" id="JRHX01000031">
    <property type="protein sequence ID" value="KXZ72013.1"/>
    <property type="molecule type" value="Genomic_DNA"/>
</dbReference>
<dbReference type="Proteomes" id="UP000075544">
    <property type="component" value="Unassembled WGS sequence"/>
</dbReference>
<evidence type="ECO:0000256" key="1">
    <source>
        <dbReference type="SAM" id="Phobius"/>
    </source>
</evidence>
<evidence type="ECO:0000313" key="3">
    <source>
        <dbReference type="Proteomes" id="UP000075544"/>
    </source>
</evidence>
<keyword evidence="1" id="KW-1133">Transmembrane helix</keyword>
<dbReference type="RefSeq" id="WP_061524163.1">
    <property type="nucleotide sequence ID" value="NZ_JRHX01000031.1"/>
</dbReference>
<dbReference type="PATRIC" id="fig|52133.19.peg.918"/>
<protein>
    <submittedName>
        <fullName evidence="2">Uncharacterized protein</fullName>
    </submittedName>
</protein>
<name>A0A150HYX6_9GAMM</name>
<keyword evidence="1" id="KW-0812">Transmembrane</keyword>
<gene>
    <name evidence="2" type="ORF">AVENLUH13518_00894</name>
</gene>
<organism evidence="2 3">
    <name type="scientific">Acinetobacter venetianus</name>
    <dbReference type="NCBI Taxonomy" id="52133"/>
    <lineage>
        <taxon>Bacteria</taxon>
        <taxon>Pseudomonadati</taxon>
        <taxon>Pseudomonadota</taxon>
        <taxon>Gammaproteobacteria</taxon>
        <taxon>Moraxellales</taxon>
        <taxon>Moraxellaceae</taxon>
        <taxon>Acinetobacter</taxon>
    </lineage>
</organism>
<reference evidence="2 3" key="1">
    <citation type="journal article" date="2016" name="Sci. Rep.">
        <title>Genomic and phenotypic characterization of the species Acinetobacter venetianus.</title>
        <authorList>
            <person name="Fondi M."/>
            <person name="Maida I."/>
            <person name="Perrin E."/>
            <person name="Orlandini V."/>
            <person name="La Torre L."/>
            <person name="Bosi E."/>
            <person name="Negroni A."/>
            <person name="Zanaroli G."/>
            <person name="Fava F."/>
            <person name="Decorosi F."/>
            <person name="Giovannetti L."/>
            <person name="Viti C."/>
            <person name="Vaneechoutte M."/>
            <person name="Dijkshoorn L."/>
            <person name="Fani R."/>
        </authorList>
    </citation>
    <scope>NUCLEOTIDE SEQUENCE [LARGE SCALE GENOMIC DNA]</scope>
    <source>
        <strain evidence="2 3">LUH13518</strain>
    </source>
</reference>
<comment type="caution">
    <text evidence="2">The sequence shown here is derived from an EMBL/GenBank/DDBJ whole genome shotgun (WGS) entry which is preliminary data.</text>
</comment>
<feature type="transmembrane region" description="Helical" evidence="1">
    <location>
        <begin position="132"/>
        <end position="150"/>
    </location>
</feature>
<sequence length="211" mass="25224">MKFDMRFDTKALFLLSLVLLTLLISIAKVEWLLTWNVHLIEDVQALILLLCVPFTWFYMKPKSLSDQKKWFWMWAIAWWFMFFGRSISWGRDFFPDVEKIYFRAISVVVIAPVIFMLFSSKLRAEIVYKVRFVRFPFWYLMIAIVSLFFADCVEHHRLIGSWLLTDLASQDVVEELYETPFIFALFFAAHFFMQQDRPVEVDMAMVCTESN</sequence>